<dbReference type="AlphaFoldDB" id="A0A6G1SJ55"/>
<accession>A0A6G1SJ55</accession>
<feature type="compositionally biased region" description="Basic and acidic residues" evidence="1">
    <location>
        <begin position="66"/>
        <end position="85"/>
    </location>
</feature>
<dbReference type="EMBL" id="GGYP01005744">
    <property type="protein sequence ID" value="MDE50515.1"/>
    <property type="molecule type" value="Transcribed_RNA"/>
</dbReference>
<feature type="domain" description="RPAP1/MINIYO-like TPR repeats" evidence="2">
    <location>
        <begin position="913"/>
        <end position="1080"/>
    </location>
</feature>
<feature type="compositionally biased region" description="Polar residues" evidence="1">
    <location>
        <begin position="12"/>
        <end position="25"/>
    </location>
</feature>
<reference evidence="3" key="1">
    <citation type="submission" date="2018-10" db="EMBL/GenBank/DDBJ databases">
        <title>Transcriptome assembly of Aceria tosichella (Wheat curl mite) Type 2.</title>
        <authorList>
            <person name="Scully E.D."/>
            <person name="Geib S.M."/>
            <person name="Palmer N.A."/>
            <person name="Gupta A.K."/>
            <person name="Sarath G."/>
            <person name="Tatineni S."/>
        </authorList>
    </citation>
    <scope>NUCLEOTIDE SEQUENCE</scope>
    <source>
        <strain evidence="3">LincolnNE</strain>
    </source>
</reference>
<evidence type="ECO:0000256" key="1">
    <source>
        <dbReference type="SAM" id="MobiDB-lite"/>
    </source>
</evidence>
<evidence type="ECO:0000313" key="3">
    <source>
        <dbReference type="EMBL" id="MDE50515.1"/>
    </source>
</evidence>
<dbReference type="PANTHER" id="PTHR21483">
    <property type="entry name" value="RNA POLYMERASE II-ASSOCIATED PROTEIN 1"/>
    <property type="match status" value="1"/>
</dbReference>
<feature type="compositionally biased region" description="Basic and acidic residues" evidence="1">
    <location>
        <begin position="1"/>
        <end position="11"/>
    </location>
</feature>
<dbReference type="InterPro" id="IPR057989">
    <property type="entry name" value="TPR_RPAP1/MINIYO-like"/>
</dbReference>
<organism evidence="3">
    <name type="scientific">Aceria tosichella</name>
    <name type="common">wheat curl mite</name>
    <dbReference type="NCBI Taxonomy" id="561515"/>
    <lineage>
        <taxon>Eukaryota</taxon>
        <taxon>Metazoa</taxon>
        <taxon>Ecdysozoa</taxon>
        <taxon>Arthropoda</taxon>
        <taxon>Chelicerata</taxon>
        <taxon>Arachnida</taxon>
        <taxon>Acari</taxon>
        <taxon>Acariformes</taxon>
        <taxon>Trombidiformes</taxon>
        <taxon>Prostigmata</taxon>
        <taxon>Eupodina</taxon>
        <taxon>Eriophyoidea</taxon>
        <taxon>Eriophyidae</taxon>
        <taxon>Eriophyinae</taxon>
        <taxon>Aceriini</taxon>
        <taxon>Aceria</taxon>
    </lineage>
</organism>
<sequence>MEITQRDRDSLRQAQQRLNSSQPFQIGSIVEHKIQDPSTYKAKSRQEQGLAADARPALPRIHYKSAHLDRKESSEQSHTIDKPMDSNDNDDDQRTMPAIDEKDELHMNLPITPGDVQANLWLNMDRVEFEKLEWMSNKADKEYFEQLRSSIHFDSDGKAIPPPANESETPQQHVHDISSLVKLLDSAFHPQVTYALNVISKIATRATLGLYDAVFDENIHQVLLKECILRVRHHIDSTNETICQCALRCARSLLCNTQIDEIFMDKLSAIKSDESDITMWLSSNQEDFEIDMKDNDCVHVDVILGLIARTDILARFKYLLNTKTDPKFSRTYHDCILDILIRFARYSQDLCWILNTNEFPKLIIERFLPTDIVLMDPLQQSLALRGMKFLRIIAQAAKELRQSSDQSSGAPVIKLPSSLPQIINSYYYIDSCGRDSANNVTDVLFRIQIETLRLMRSLASVNEYSGHVFSTLALDQSALVRHVRALTQLSVLTPIESPSSLDWQYAASLLDLLGHMMNHERLHSASSFIKPLWLNFIRPQTMQWFNDLIREKIIPHQDVSIALHVAANIFNQLRDKQMTTEFYYIILQHSNKIRGNPTAETSLIYFRYLLREATHGSQLEKFLETNGRRRDPVMLPSYGFMDFNTSNQYSYKLNSIIGKNSPYILLNLYFIILQQSCSQFDSSLPYYLDNLDLVRYMRIAACYHKYPSSYESKVQRSVLAQLEVRILANASLLLSKYYLKPPTDDDSGIDNPKDYQDLLKNRTESYSQLLLHVFSIIGLINPQIESMLTIKDALLEKVIFSDSLHSRLVDESYAALNNEVYKGMKFNDLQRHKYDGELSENFSLDESDLLVMKSIYLSCEQPGRFWIFQPLIEYYFSQIQGGGKTKRVEGGKWFLQNINKNFHGKLLPADCDDVDVIYRMLKLNVSLMHQSASYFQMAIIQNIEEYLCLIGSVFLDDDLFLDRKINRVLWHNLEMILIAGMRHGVNRVFGDASKKISTLNLPLIDFFDKLANQYEAASYNDIVFTNFLLLFLSSKCDKTFKKKLFSDKLESCLSQVRIAHSEVLIPESLMFQEKESDPEIKCLIKLSAIYVKRSSFLDYYRRYHTS</sequence>
<name>A0A6G1SJ55_9ACAR</name>
<dbReference type="PANTHER" id="PTHR21483:SF18">
    <property type="entry name" value="RNA POLYMERASE II-ASSOCIATED PROTEIN 1"/>
    <property type="match status" value="1"/>
</dbReference>
<dbReference type="Pfam" id="PF25766">
    <property type="entry name" value="TPR_RPAP1"/>
    <property type="match status" value="1"/>
</dbReference>
<protein>
    <submittedName>
        <fullName evidence="3">RNA polymerase II-associated protein 1</fullName>
    </submittedName>
</protein>
<dbReference type="InterPro" id="IPR039913">
    <property type="entry name" value="RPAP1/Rba50"/>
</dbReference>
<gene>
    <name evidence="3" type="primary">Rpap1</name>
    <name evidence="3" type="ORF">g.17400</name>
</gene>
<dbReference type="GO" id="GO:0006366">
    <property type="term" value="P:transcription by RNA polymerase II"/>
    <property type="evidence" value="ECO:0007669"/>
    <property type="project" value="InterPro"/>
</dbReference>
<proteinExistence type="predicted"/>
<evidence type="ECO:0000259" key="2">
    <source>
        <dbReference type="Pfam" id="PF25766"/>
    </source>
</evidence>
<feature type="region of interest" description="Disordered" evidence="1">
    <location>
        <begin position="1"/>
        <end position="95"/>
    </location>
</feature>